<dbReference type="InterPro" id="IPR050809">
    <property type="entry name" value="UgpAE/MalFG_permease"/>
</dbReference>
<protein>
    <submittedName>
        <fullName evidence="10">Sugar ABC transporter permease</fullName>
    </submittedName>
</protein>
<dbReference type="CDD" id="cd06261">
    <property type="entry name" value="TM_PBP2"/>
    <property type="match status" value="1"/>
</dbReference>
<feature type="region of interest" description="Disordered" evidence="8">
    <location>
        <begin position="1"/>
        <end position="28"/>
    </location>
</feature>
<dbReference type="RefSeq" id="WP_120679523.1">
    <property type="nucleotide sequence ID" value="NZ_RBAL01000007.1"/>
</dbReference>
<dbReference type="InterPro" id="IPR000515">
    <property type="entry name" value="MetI-like"/>
</dbReference>
<evidence type="ECO:0000256" key="7">
    <source>
        <dbReference type="RuleBase" id="RU363032"/>
    </source>
</evidence>
<dbReference type="AlphaFoldDB" id="A0A3A9YZX9"/>
<feature type="transmembrane region" description="Helical" evidence="7">
    <location>
        <begin position="180"/>
        <end position="210"/>
    </location>
</feature>
<dbReference type="Gene3D" id="1.10.3720.10">
    <property type="entry name" value="MetI-like"/>
    <property type="match status" value="1"/>
</dbReference>
<organism evidence="10 11">
    <name type="scientific">Streptomyces hoynatensis</name>
    <dbReference type="NCBI Taxonomy" id="1141874"/>
    <lineage>
        <taxon>Bacteria</taxon>
        <taxon>Bacillati</taxon>
        <taxon>Actinomycetota</taxon>
        <taxon>Actinomycetes</taxon>
        <taxon>Kitasatosporales</taxon>
        <taxon>Streptomycetaceae</taxon>
        <taxon>Streptomyces</taxon>
    </lineage>
</organism>
<gene>
    <name evidence="10" type="ORF">D7294_14320</name>
</gene>
<evidence type="ECO:0000259" key="9">
    <source>
        <dbReference type="PROSITE" id="PS50928"/>
    </source>
</evidence>
<reference evidence="10 11" key="1">
    <citation type="journal article" date="2014" name="Int. J. Syst. Evol. Microbiol.">
        <title>Streptomyces hoynatensis sp. nov., isolated from deep marine sediment.</title>
        <authorList>
            <person name="Veyisoglu A."/>
            <person name="Sahin N."/>
        </authorList>
    </citation>
    <scope>NUCLEOTIDE SEQUENCE [LARGE SCALE GENOMIC DNA]</scope>
    <source>
        <strain evidence="10 11">KCTC 29097</strain>
    </source>
</reference>
<dbReference type="PANTHER" id="PTHR43227">
    <property type="entry name" value="BLL4140 PROTEIN"/>
    <property type="match status" value="1"/>
</dbReference>
<evidence type="ECO:0000313" key="10">
    <source>
        <dbReference type="EMBL" id="RKN41661.1"/>
    </source>
</evidence>
<keyword evidence="4 7" id="KW-0812">Transmembrane</keyword>
<evidence type="ECO:0000256" key="1">
    <source>
        <dbReference type="ARBA" id="ARBA00004651"/>
    </source>
</evidence>
<name>A0A3A9YZX9_9ACTN</name>
<comment type="subcellular location">
    <subcellularLocation>
        <location evidence="1 7">Cell membrane</location>
        <topology evidence="1 7">Multi-pass membrane protein</topology>
    </subcellularLocation>
</comment>
<dbReference type="SUPFAM" id="SSF161098">
    <property type="entry name" value="MetI-like"/>
    <property type="match status" value="1"/>
</dbReference>
<evidence type="ECO:0000256" key="2">
    <source>
        <dbReference type="ARBA" id="ARBA00022448"/>
    </source>
</evidence>
<evidence type="ECO:0000256" key="5">
    <source>
        <dbReference type="ARBA" id="ARBA00022989"/>
    </source>
</evidence>
<evidence type="ECO:0000256" key="8">
    <source>
        <dbReference type="SAM" id="MobiDB-lite"/>
    </source>
</evidence>
<feature type="domain" description="ABC transmembrane type-1" evidence="9">
    <location>
        <begin position="101"/>
        <end position="314"/>
    </location>
</feature>
<feature type="transmembrane region" description="Helical" evidence="7">
    <location>
        <begin position="240"/>
        <end position="259"/>
    </location>
</feature>
<keyword evidence="11" id="KW-1185">Reference proteome</keyword>
<dbReference type="PANTHER" id="PTHR43227:SF8">
    <property type="entry name" value="DIACETYLCHITOBIOSE UPTAKE SYSTEM PERMEASE PROTEIN DASB"/>
    <property type="match status" value="1"/>
</dbReference>
<feature type="transmembrane region" description="Helical" evidence="7">
    <location>
        <begin position="104"/>
        <end position="127"/>
    </location>
</feature>
<sequence length="324" mass="34951">MASLTSATRLRGRTRAARPAARAGATGGTVRPQRRAGVLLLLGPFFVLFALTYLAPMAYALWLSFFREKFEGVGWEGPQRVFAGFHNYTRALTDTDFLQGTGRVLLYGLVYVPVLIALAATFALLLDSALTAARRFFQTVLFLPHIVPGLIAAIVWVYLYTPGLSPVIDALDSAGVHVDFLNGGGVLFSLVNIAVWQALGFNMVLIYVALQAIPRNTVEAARIDGAGEIRTAFSVKLPQVFPAVMVATLFTIIGSLQLFTEPQIVQSSGNSSVTGSWTPNMLAYSAAFESNDYHYAATISVLIALLAGVLSFVVTTLANRRNAR</sequence>
<evidence type="ECO:0000313" key="11">
    <source>
        <dbReference type="Proteomes" id="UP000272474"/>
    </source>
</evidence>
<evidence type="ECO:0000256" key="6">
    <source>
        <dbReference type="ARBA" id="ARBA00023136"/>
    </source>
</evidence>
<dbReference type="Pfam" id="PF00528">
    <property type="entry name" value="BPD_transp_1"/>
    <property type="match status" value="1"/>
</dbReference>
<comment type="similarity">
    <text evidence="7">Belongs to the binding-protein-dependent transport system permease family.</text>
</comment>
<feature type="compositionally biased region" description="Low complexity" evidence="8">
    <location>
        <begin position="17"/>
        <end position="28"/>
    </location>
</feature>
<accession>A0A3A9YZX9</accession>
<dbReference type="EMBL" id="RBAL01000007">
    <property type="protein sequence ID" value="RKN41661.1"/>
    <property type="molecule type" value="Genomic_DNA"/>
</dbReference>
<feature type="transmembrane region" description="Helical" evidence="7">
    <location>
        <begin position="38"/>
        <end position="62"/>
    </location>
</feature>
<keyword evidence="6 7" id="KW-0472">Membrane</keyword>
<dbReference type="PROSITE" id="PS50928">
    <property type="entry name" value="ABC_TM1"/>
    <property type="match status" value="1"/>
</dbReference>
<feature type="transmembrane region" description="Helical" evidence="7">
    <location>
        <begin position="293"/>
        <end position="318"/>
    </location>
</feature>
<feature type="transmembrane region" description="Helical" evidence="7">
    <location>
        <begin position="139"/>
        <end position="160"/>
    </location>
</feature>
<dbReference type="InterPro" id="IPR035906">
    <property type="entry name" value="MetI-like_sf"/>
</dbReference>
<dbReference type="Proteomes" id="UP000272474">
    <property type="component" value="Unassembled WGS sequence"/>
</dbReference>
<proteinExistence type="inferred from homology"/>
<comment type="caution">
    <text evidence="10">The sequence shown here is derived from an EMBL/GenBank/DDBJ whole genome shotgun (WGS) entry which is preliminary data.</text>
</comment>
<dbReference type="GO" id="GO:0005886">
    <property type="term" value="C:plasma membrane"/>
    <property type="evidence" value="ECO:0007669"/>
    <property type="project" value="UniProtKB-SubCell"/>
</dbReference>
<dbReference type="OrthoDB" id="3210259at2"/>
<keyword evidence="2 7" id="KW-0813">Transport</keyword>
<keyword evidence="3" id="KW-1003">Cell membrane</keyword>
<evidence type="ECO:0000256" key="3">
    <source>
        <dbReference type="ARBA" id="ARBA00022475"/>
    </source>
</evidence>
<dbReference type="GO" id="GO:0055085">
    <property type="term" value="P:transmembrane transport"/>
    <property type="evidence" value="ECO:0007669"/>
    <property type="project" value="InterPro"/>
</dbReference>
<keyword evidence="5 7" id="KW-1133">Transmembrane helix</keyword>
<evidence type="ECO:0000256" key="4">
    <source>
        <dbReference type="ARBA" id="ARBA00022692"/>
    </source>
</evidence>